<evidence type="ECO:0000313" key="3">
    <source>
        <dbReference type="Proteomes" id="UP000182584"/>
    </source>
</evidence>
<dbReference type="Proteomes" id="UP000182584">
    <property type="component" value="Unassembled WGS sequence"/>
</dbReference>
<reference evidence="2 3" key="1">
    <citation type="submission" date="2016-10" db="EMBL/GenBank/DDBJ databases">
        <authorList>
            <person name="de Groot N.N."/>
        </authorList>
    </citation>
    <scope>NUCLEOTIDE SEQUENCE [LARGE SCALE GENOMIC DNA]</scope>
    <source>
        <strain evidence="2 3">AR40</strain>
    </source>
</reference>
<keyword evidence="1" id="KW-0732">Signal</keyword>
<dbReference type="OrthoDB" id="9959021at2"/>
<accession>A0A1H9PKI8</accession>
<protein>
    <recommendedName>
        <fullName evidence="4">DUF5050 domain-containing protein</fullName>
    </recommendedName>
</protein>
<gene>
    <name evidence="2" type="ORF">SAMN04487884_10664</name>
</gene>
<organism evidence="2 3">
    <name type="scientific">Butyrivibrio fibrisolvens</name>
    <dbReference type="NCBI Taxonomy" id="831"/>
    <lineage>
        <taxon>Bacteria</taxon>
        <taxon>Bacillati</taxon>
        <taxon>Bacillota</taxon>
        <taxon>Clostridia</taxon>
        <taxon>Lachnospirales</taxon>
        <taxon>Lachnospiraceae</taxon>
        <taxon>Butyrivibrio</taxon>
    </lineage>
</organism>
<dbReference type="EMBL" id="FOGJ01000006">
    <property type="protein sequence ID" value="SER48600.1"/>
    <property type="molecule type" value="Genomic_DNA"/>
</dbReference>
<evidence type="ECO:0008006" key="4">
    <source>
        <dbReference type="Google" id="ProtNLM"/>
    </source>
</evidence>
<sequence length="167" mass="19696">MRNRKRHVKKIMCSLCAVMLLLTGCNPYPGEYVDYINVFGPNEVECNSYYHYMRVEGGRYDSCLARYDLITESDQEIYIVDDLEKQRITSFCGDDKGVFYVVETFQEKNEERVLFYYDLNSNEEEALLTSNDHLTVYKDSSINRIRVSDGTQKNLFQKNPHSVRIFY</sequence>
<evidence type="ECO:0000256" key="1">
    <source>
        <dbReference type="SAM" id="SignalP"/>
    </source>
</evidence>
<feature type="chain" id="PRO_5039340140" description="DUF5050 domain-containing protein" evidence="1">
    <location>
        <begin position="30"/>
        <end position="167"/>
    </location>
</feature>
<proteinExistence type="predicted"/>
<dbReference type="RefSeq" id="WP_074755042.1">
    <property type="nucleotide sequence ID" value="NZ_FOGJ01000006.1"/>
</dbReference>
<name>A0A1H9PKI8_BUTFI</name>
<feature type="signal peptide" evidence="1">
    <location>
        <begin position="1"/>
        <end position="29"/>
    </location>
</feature>
<dbReference type="AlphaFoldDB" id="A0A1H9PKI8"/>
<evidence type="ECO:0000313" key="2">
    <source>
        <dbReference type="EMBL" id="SER48600.1"/>
    </source>
</evidence>
<dbReference type="PROSITE" id="PS51257">
    <property type="entry name" value="PROKAR_LIPOPROTEIN"/>
    <property type="match status" value="1"/>
</dbReference>